<gene>
    <name evidence="1" type="ORF">C1O12_16770</name>
</gene>
<dbReference type="AlphaFoldDB" id="A0A431SGX8"/>
<protein>
    <submittedName>
        <fullName evidence="1">Uncharacterized protein</fullName>
    </submittedName>
</protein>
<organism evidence="1 2">
    <name type="scientific">Enterobacter hormaechei</name>
    <dbReference type="NCBI Taxonomy" id="158836"/>
    <lineage>
        <taxon>Bacteria</taxon>
        <taxon>Pseudomonadati</taxon>
        <taxon>Pseudomonadota</taxon>
        <taxon>Gammaproteobacteria</taxon>
        <taxon>Enterobacterales</taxon>
        <taxon>Enterobacteriaceae</taxon>
        <taxon>Enterobacter</taxon>
        <taxon>Enterobacter cloacae complex</taxon>
    </lineage>
</organism>
<comment type="caution">
    <text evidence="1">The sequence shown here is derived from an EMBL/GenBank/DDBJ whole genome shotgun (WGS) entry which is preliminary data.</text>
</comment>
<dbReference type="SUPFAM" id="SSF48371">
    <property type="entry name" value="ARM repeat"/>
    <property type="match status" value="1"/>
</dbReference>
<dbReference type="RefSeq" id="WP_022649376.1">
    <property type="nucleotide sequence ID" value="NZ_AP025764.1"/>
</dbReference>
<dbReference type="GeneID" id="99707428"/>
<reference evidence="1 2" key="1">
    <citation type="submission" date="2018-01" db="EMBL/GenBank/DDBJ databases">
        <title>Geographic spread and resistance mechanisms of dominant carbapenem-resistant Enterobacter cloacae complex clones ST171 and ST78.</title>
        <authorList>
            <person name="Gomez-Simmonds A."/>
            <person name="Annavajhala M.K."/>
            <person name="Wang Z."/>
            <person name="Macesic N."/>
            <person name="Hu Y."/>
            <person name="Giddins M.J."/>
            <person name="O'Malley A."/>
            <person name="Toussaint N.C."/>
            <person name="Whittier S."/>
            <person name="Torres V.J."/>
            <person name="Uhlemann A.-C."/>
        </authorList>
    </citation>
    <scope>NUCLEOTIDE SEQUENCE [LARGE SCALE GENOMIC DNA]</scope>
    <source>
        <strain evidence="1 2">78</strain>
    </source>
</reference>
<dbReference type="Proteomes" id="UP000244004">
    <property type="component" value="Unassembled WGS sequence"/>
</dbReference>
<dbReference type="EMBL" id="PNXT01000001">
    <property type="protein sequence ID" value="PTX90611.1"/>
    <property type="molecule type" value="Genomic_DNA"/>
</dbReference>
<accession>A0A431SGX8</accession>
<dbReference type="InterPro" id="IPR016024">
    <property type="entry name" value="ARM-type_fold"/>
</dbReference>
<proteinExistence type="predicted"/>
<sequence>MKDNLVQDIAYKLFLSNSDEMEYELTEQELSFLNVEKSEGYCLKDGKLIFSSYEDRDHYVAHHYFSEIDSDCIDAEKIILQTAFCIWGKTLRDDRSTAGIFLSLYEDKINIWHMLLASERNQYEVTSLSDQFVKHSKHLDINTLFNFFSTIHNKYNQYPGVFTLLGERLANNPQECYKIINKFHSDIKKETLHLYNIALFSLRKENYTSAIDILLADIEENDVILSPQALWILGRYVEVNNIEYRNNEIKLIIQEKIASPVTDISNAAIQAIVNTVDKIPEFCEVILNLLKDKNIKAIALLCQKIATAKKLQSHADFPDWINIICINSGDDIELRGLILHILSSLTEDETKHHLLINCLFVMIKNASIVRKSQELESFLYHATKSTELMNEIFTLALIDDTPEISEFSQLLSTYLMVNDSSNSLSYSLPIINNFTERDFIFLVRRTLGYITNEKHLMSSILSLLNIDNANKRTDKIVISVISNEIAIDYPNYVIDVIRECKNKIRNKRNRLLKIYDEILVRTEDYLNSLKIYPRVKEFEPPSAYVLSFQKERNKVMTKNQEAINEDSLVFKIATRIQLKAGIGSFYYNDNFGTGYSEPSYLYPFSSSYSLPRRYVMDNVGYELRLAMFKTAKKDTI</sequence>
<evidence type="ECO:0000313" key="1">
    <source>
        <dbReference type="EMBL" id="PTX90611.1"/>
    </source>
</evidence>
<evidence type="ECO:0000313" key="2">
    <source>
        <dbReference type="Proteomes" id="UP000244004"/>
    </source>
</evidence>
<name>A0A431SGX8_9ENTR</name>